<gene>
    <name evidence="3" type="ORF">AB0L16_14545</name>
</gene>
<name>A0ABV3JXS5_STRON</name>
<organism evidence="3 4">
    <name type="scientific">Streptomyces orinoci</name>
    <name type="common">Streptoverticillium orinoci</name>
    <dbReference type="NCBI Taxonomy" id="67339"/>
    <lineage>
        <taxon>Bacteria</taxon>
        <taxon>Bacillati</taxon>
        <taxon>Actinomycetota</taxon>
        <taxon>Actinomycetes</taxon>
        <taxon>Kitasatosporales</taxon>
        <taxon>Streptomycetaceae</taxon>
        <taxon>Streptomyces</taxon>
    </lineage>
</organism>
<evidence type="ECO:0000256" key="2">
    <source>
        <dbReference type="SAM" id="Phobius"/>
    </source>
</evidence>
<keyword evidence="4" id="KW-1185">Reference proteome</keyword>
<proteinExistence type="predicted"/>
<keyword evidence="2" id="KW-0812">Transmembrane</keyword>
<feature type="region of interest" description="Disordered" evidence="1">
    <location>
        <begin position="391"/>
        <end position="437"/>
    </location>
</feature>
<feature type="compositionally biased region" description="Low complexity" evidence="1">
    <location>
        <begin position="9"/>
        <end position="23"/>
    </location>
</feature>
<evidence type="ECO:0000313" key="3">
    <source>
        <dbReference type="EMBL" id="MEV5507682.1"/>
    </source>
</evidence>
<feature type="compositionally biased region" description="Low complexity" evidence="1">
    <location>
        <begin position="118"/>
        <end position="139"/>
    </location>
</feature>
<dbReference type="RefSeq" id="WP_109282483.1">
    <property type="nucleotide sequence ID" value="NZ_JBFAUK010000009.1"/>
</dbReference>
<evidence type="ECO:0000313" key="4">
    <source>
        <dbReference type="Proteomes" id="UP001552594"/>
    </source>
</evidence>
<dbReference type="Proteomes" id="UP001552594">
    <property type="component" value="Unassembled WGS sequence"/>
</dbReference>
<sequence length="476" mass="48339">MNHRDQHGQHGPNGPNGPNSPNGHDGHDGPNTPDGPPRPDGRNGLNGPHDRRHKAHDSHNAHDPYDSHDQQDANEPYRSDEPCGTPKALGAHQPGEPIDLNSRRERARERSPERTRDSVPGVPGSSSAPGAPGAVGEAGPDSREEALRRLLHDAVEGIEPAEDALERLRRAVPARRARRRQAMGGAVAAAVLVGAALPALLRVADVADHTADSRSASAATTHQQSGAAEQGQPQGNTGPAAGPVPGATGQDASRDGTRKGDPRKDRGTGRATPAGTPGVDPRASLEAVAPVCVRGQLGDGTGTVGPADKAGRVYGAFRVVNVSQATCTVAGPGLVSAHTEGGVKDTKVTVLDHTPGDPATGLPDPSGDNQVLLKPGQAYEVKFAWVPATTGSGQNSCAGTDGATPAPTGSPSPAVVQPTPATGPDTPQTAPPKPVANLVVSHTPDAGEPVAAQARIPDACTGTVYRTGALAVPPSA</sequence>
<feature type="transmembrane region" description="Helical" evidence="2">
    <location>
        <begin position="182"/>
        <end position="201"/>
    </location>
</feature>
<protein>
    <recommendedName>
        <fullName evidence="5">DUF4232 domain-containing protein</fullName>
    </recommendedName>
</protein>
<dbReference type="EMBL" id="JBFAUK010000009">
    <property type="protein sequence ID" value="MEV5507682.1"/>
    <property type="molecule type" value="Genomic_DNA"/>
</dbReference>
<accession>A0ABV3JXS5</accession>
<keyword evidence="2" id="KW-0472">Membrane</keyword>
<evidence type="ECO:0008006" key="5">
    <source>
        <dbReference type="Google" id="ProtNLM"/>
    </source>
</evidence>
<evidence type="ECO:0000256" key="1">
    <source>
        <dbReference type="SAM" id="MobiDB-lite"/>
    </source>
</evidence>
<comment type="caution">
    <text evidence="3">The sequence shown here is derived from an EMBL/GenBank/DDBJ whole genome shotgun (WGS) entry which is preliminary data.</text>
</comment>
<feature type="region of interest" description="Disordered" evidence="1">
    <location>
        <begin position="212"/>
        <end position="283"/>
    </location>
</feature>
<keyword evidence="2" id="KW-1133">Transmembrane helix</keyword>
<feature type="compositionally biased region" description="Basic and acidic residues" evidence="1">
    <location>
        <begin position="57"/>
        <end position="81"/>
    </location>
</feature>
<feature type="compositionally biased region" description="Low complexity" evidence="1">
    <location>
        <begin position="269"/>
        <end position="278"/>
    </location>
</feature>
<feature type="compositionally biased region" description="Polar residues" evidence="1">
    <location>
        <begin position="223"/>
        <end position="237"/>
    </location>
</feature>
<feature type="compositionally biased region" description="Low complexity" evidence="1">
    <location>
        <begin position="238"/>
        <end position="247"/>
    </location>
</feature>
<feature type="region of interest" description="Disordered" evidence="1">
    <location>
        <begin position="1"/>
        <end position="145"/>
    </location>
</feature>
<feature type="compositionally biased region" description="Low complexity" evidence="1">
    <location>
        <begin position="402"/>
        <end position="416"/>
    </location>
</feature>
<feature type="compositionally biased region" description="Basic and acidic residues" evidence="1">
    <location>
        <begin position="252"/>
        <end position="268"/>
    </location>
</feature>
<reference evidence="3 4" key="1">
    <citation type="submission" date="2024-06" db="EMBL/GenBank/DDBJ databases">
        <title>The Natural Products Discovery Center: Release of the First 8490 Sequenced Strains for Exploring Actinobacteria Biosynthetic Diversity.</title>
        <authorList>
            <person name="Kalkreuter E."/>
            <person name="Kautsar S.A."/>
            <person name="Yang D."/>
            <person name="Bader C.D."/>
            <person name="Teijaro C.N."/>
            <person name="Fluegel L."/>
            <person name="Davis C.M."/>
            <person name="Simpson J.R."/>
            <person name="Lauterbach L."/>
            <person name="Steele A.D."/>
            <person name="Gui C."/>
            <person name="Meng S."/>
            <person name="Li G."/>
            <person name="Viehrig K."/>
            <person name="Ye F."/>
            <person name="Su P."/>
            <person name="Kiefer A.F."/>
            <person name="Nichols A."/>
            <person name="Cepeda A.J."/>
            <person name="Yan W."/>
            <person name="Fan B."/>
            <person name="Jiang Y."/>
            <person name="Adhikari A."/>
            <person name="Zheng C.-J."/>
            <person name="Schuster L."/>
            <person name="Cowan T.M."/>
            <person name="Smanski M.J."/>
            <person name="Chevrette M.G."/>
            <person name="De Carvalho L.P.S."/>
            <person name="Shen B."/>
        </authorList>
    </citation>
    <scope>NUCLEOTIDE SEQUENCE [LARGE SCALE GENOMIC DNA]</scope>
    <source>
        <strain evidence="3 4">NPDC052347</strain>
    </source>
</reference>
<feature type="compositionally biased region" description="Low complexity" evidence="1">
    <location>
        <begin position="213"/>
        <end position="222"/>
    </location>
</feature>
<feature type="compositionally biased region" description="Basic and acidic residues" evidence="1">
    <location>
        <begin position="101"/>
        <end position="117"/>
    </location>
</feature>